<reference evidence="1" key="1">
    <citation type="submission" date="2020-05" db="EMBL/GenBank/DDBJ databases">
        <authorList>
            <person name="Chiriac C."/>
            <person name="Salcher M."/>
            <person name="Ghai R."/>
            <person name="Kavagutti S V."/>
        </authorList>
    </citation>
    <scope>NUCLEOTIDE SEQUENCE</scope>
</reference>
<accession>A0A6J5TD20</accession>
<sequence length="282" mass="32270">MSTKEDLSSEIAATIAGISHDASFKDDDGKGTLDQSNAVYQYLPKFGVMVLVNHENTDVEVWYDPVKTDSDWLQDDFVPRIKSIAKRYLYGTTVRSYDGDIEPKKMAHRTGVHESRNSLKISYHPLGSTKIRLAHTKSVNEEKPGARSRNIKALFIEKDGERFRFPYNHLLGARVMGLHVESGGKPWDNVGEKILEMSRRRKEIMELLRWSKKLQGKQQVDEIRKRGQDEVIMLRRMMERVARTGDLSGIVEYEVPTRPIAEQSMVSEALTEFDKTIDLLLS</sequence>
<organism evidence="1">
    <name type="scientific">uncultured Caudovirales phage</name>
    <dbReference type="NCBI Taxonomy" id="2100421"/>
    <lineage>
        <taxon>Viruses</taxon>
        <taxon>Duplodnaviria</taxon>
        <taxon>Heunggongvirae</taxon>
        <taxon>Uroviricota</taxon>
        <taxon>Caudoviricetes</taxon>
        <taxon>Peduoviridae</taxon>
        <taxon>Maltschvirus</taxon>
        <taxon>Maltschvirus maltsch</taxon>
    </lineage>
</organism>
<proteinExistence type="predicted"/>
<dbReference type="EMBL" id="LR797824">
    <property type="protein sequence ID" value="CAB4241510.1"/>
    <property type="molecule type" value="Genomic_DNA"/>
</dbReference>
<gene>
    <name evidence="1" type="ORF">UFOVP71_48</name>
</gene>
<protein>
    <submittedName>
        <fullName evidence="1">Uncharacterized protein</fullName>
    </submittedName>
</protein>
<name>A0A6J5TD20_9CAUD</name>
<evidence type="ECO:0000313" key="1">
    <source>
        <dbReference type="EMBL" id="CAB4241510.1"/>
    </source>
</evidence>